<dbReference type="AlphaFoldDB" id="A0A975P436"/>
<dbReference type="PANTHER" id="PTHR33398:SF1">
    <property type="entry name" value="SMALL RIBOSOMAL SUBUNIT PROTEIN BS20C"/>
    <property type="match status" value="1"/>
</dbReference>
<keyword evidence="3 8" id="KW-0699">rRNA-binding</keyword>
<dbReference type="GO" id="GO:0015935">
    <property type="term" value="C:small ribosomal subunit"/>
    <property type="evidence" value="ECO:0007669"/>
    <property type="project" value="TreeGrafter"/>
</dbReference>
<evidence type="ECO:0000256" key="2">
    <source>
        <dbReference type="ARBA" id="ARBA00007634"/>
    </source>
</evidence>
<evidence type="ECO:0000313" key="10">
    <source>
        <dbReference type="EMBL" id="QWK88997.1"/>
    </source>
</evidence>
<sequence length="92" mass="9948">MANTPQSKKRARQSETRYAVNKARRSRIRTYLRKVEEALASGDQAAAAAALKLAQPELARGVTKGVLHKNTVGRKMSRLSSRVKALGATATA</sequence>
<dbReference type="InterPro" id="IPR036510">
    <property type="entry name" value="Ribosomal_bS20_sf"/>
</dbReference>
<evidence type="ECO:0000313" key="11">
    <source>
        <dbReference type="Proteomes" id="UP000679352"/>
    </source>
</evidence>
<accession>A0A975P436</accession>
<evidence type="ECO:0000256" key="7">
    <source>
        <dbReference type="ARBA" id="ARBA00035136"/>
    </source>
</evidence>
<evidence type="ECO:0000256" key="9">
    <source>
        <dbReference type="SAM" id="MobiDB-lite"/>
    </source>
</evidence>
<proteinExistence type="inferred from homology"/>
<dbReference type="EMBL" id="CP076361">
    <property type="protein sequence ID" value="QWK88997.1"/>
    <property type="molecule type" value="Genomic_DNA"/>
</dbReference>
<dbReference type="SUPFAM" id="SSF46992">
    <property type="entry name" value="Ribosomal protein S20"/>
    <property type="match status" value="1"/>
</dbReference>
<comment type="function">
    <text evidence="1 8">Binds directly to 16S ribosomal RNA.</text>
</comment>
<keyword evidence="5 8" id="KW-0689">Ribosomal protein</keyword>
<keyword evidence="6 8" id="KW-0687">Ribonucleoprotein</keyword>
<dbReference type="KEGG" id="gfu:KM031_08820"/>
<gene>
    <name evidence="8 10" type="primary">rpsT</name>
    <name evidence="10" type="ORF">KM031_08820</name>
</gene>
<evidence type="ECO:0000256" key="6">
    <source>
        <dbReference type="ARBA" id="ARBA00023274"/>
    </source>
</evidence>
<organism evidence="10 11">
    <name type="scientific">Gemmobacter fulvus</name>
    <dbReference type="NCBI Taxonomy" id="2840474"/>
    <lineage>
        <taxon>Bacteria</taxon>
        <taxon>Pseudomonadati</taxon>
        <taxon>Pseudomonadota</taxon>
        <taxon>Alphaproteobacteria</taxon>
        <taxon>Rhodobacterales</taxon>
        <taxon>Paracoccaceae</taxon>
        <taxon>Gemmobacter</taxon>
    </lineage>
</organism>
<dbReference type="GO" id="GO:0070181">
    <property type="term" value="F:small ribosomal subunit rRNA binding"/>
    <property type="evidence" value="ECO:0007669"/>
    <property type="project" value="TreeGrafter"/>
</dbReference>
<name>A0A975P436_9RHOB</name>
<feature type="region of interest" description="Disordered" evidence="9">
    <location>
        <begin position="1"/>
        <end position="22"/>
    </location>
</feature>
<dbReference type="RefSeq" id="WP_215506224.1">
    <property type="nucleotide sequence ID" value="NZ_CP076361.1"/>
</dbReference>
<dbReference type="GO" id="GO:0003735">
    <property type="term" value="F:structural constituent of ribosome"/>
    <property type="evidence" value="ECO:0007669"/>
    <property type="project" value="InterPro"/>
</dbReference>
<dbReference type="GO" id="GO:0006412">
    <property type="term" value="P:translation"/>
    <property type="evidence" value="ECO:0007669"/>
    <property type="project" value="UniProtKB-UniRule"/>
</dbReference>
<dbReference type="HAMAP" id="MF_00500">
    <property type="entry name" value="Ribosomal_bS20"/>
    <property type="match status" value="1"/>
</dbReference>
<keyword evidence="11" id="KW-1185">Reference proteome</keyword>
<evidence type="ECO:0000256" key="3">
    <source>
        <dbReference type="ARBA" id="ARBA00022730"/>
    </source>
</evidence>
<dbReference type="FunFam" id="1.20.58.110:FF:000001">
    <property type="entry name" value="30S ribosomal protein S20"/>
    <property type="match status" value="1"/>
</dbReference>
<dbReference type="Pfam" id="PF01649">
    <property type="entry name" value="Ribosomal_S20p"/>
    <property type="match status" value="1"/>
</dbReference>
<evidence type="ECO:0000256" key="4">
    <source>
        <dbReference type="ARBA" id="ARBA00022884"/>
    </source>
</evidence>
<dbReference type="Proteomes" id="UP000679352">
    <property type="component" value="Chromosome"/>
</dbReference>
<reference evidence="10" key="1">
    <citation type="submission" date="2021-06" db="EMBL/GenBank/DDBJ databases">
        <title>Direct submission.</title>
        <authorList>
            <person name="Lee C.-S."/>
            <person name="Jin L."/>
        </authorList>
    </citation>
    <scope>NUCLEOTIDE SEQUENCE</scope>
    <source>
        <strain evidence="10">Con5</strain>
    </source>
</reference>
<keyword evidence="4 8" id="KW-0694">RNA-binding</keyword>
<dbReference type="NCBIfam" id="TIGR00029">
    <property type="entry name" value="S20"/>
    <property type="match status" value="1"/>
</dbReference>
<evidence type="ECO:0000256" key="5">
    <source>
        <dbReference type="ARBA" id="ARBA00022980"/>
    </source>
</evidence>
<evidence type="ECO:0000256" key="1">
    <source>
        <dbReference type="ARBA" id="ARBA00003134"/>
    </source>
</evidence>
<protein>
    <recommendedName>
        <fullName evidence="7 8">Small ribosomal subunit protein bS20</fullName>
    </recommendedName>
</protein>
<dbReference type="Gene3D" id="1.20.58.110">
    <property type="entry name" value="Ribosomal protein S20"/>
    <property type="match status" value="1"/>
</dbReference>
<dbReference type="PANTHER" id="PTHR33398">
    <property type="entry name" value="30S RIBOSOMAL PROTEIN S20"/>
    <property type="match status" value="1"/>
</dbReference>
<dbReference type="InterPro" id="IPR002583">
    <property type="entry name" value="Ribosomal_bS20"/>
</dbReference>
<comment type="similarity">
    <text evidence="2 8">Belongs to the bacterial ribosomal protein bS20 family.</text>
</comment>
<evidence type="ECO:0000256" key="8">
    <source>
        <dbReference type="HAMAP-Rule" id="MF_00500"/>
    </source>
</evidence>